<comment type="caution">
    <text evidence="1">The sequence shown here is derived from an EMBL/GenBank/DDBJ whole genome shotgun (WGS) entry which is preliminary data.</text>
</comment>
<dbReference type="AlphaFoldDB" id="A0A2N0QK90"/>
<name>A0A2N0QK90_9GLOM</name>
<accession>A0A2N0QK90</accession>
<evidence type="ECO:0000313" key="1">
    <source>
        <dbReference type="EMBL" id="PKC51464.1"/>
    </source>
</evidence>
<sequence>MSYFGRPSKYIIDQLLLQVTLHKVKALSDNLYTDIADQLAKVGCSNNSPLSISPTGIPPQLSHISFNNEIIIDRDIRKTLKKILIFALWRTTYHISNLLLINLIDWDFTRDVKWLN</sequence>
<evidence type="ECO:0000313" key="2">
    <source>
        <dbReference type="Proteomes" id="UP000232688"/>
    </source>
</evidence>
<gene>
    <name evidence="1" type="ORF">RhiirA1_483679</name>
</gene>
<dbReference type="Proteomes" id="UP000232688">
    <property type="component" value="Unassembled WGS sequence"/>
</dbReference>
<dbReference type="VEuPathDB" id="FungiDB:RhiirA1_483679"/>
<protein>
    <submittedName>
        <fullName evidence="1">Uncharacterized protein</fullName>
    </submittedName>
</protein>
<reference evidence="1 2" key="2">
    <citation type="submission" date="2017-10" db="EMBL/GenBank/DDBJ databases">
        <title>Genome analyses suggest a sexual origin of heterokaryosis in a supposedly ancient asexual fungus.</title>
        <authorList>
            <person name="Corradi N."/>
            <person name="Sedzielewska K."/>
            <person name="Noel J."/>
            <person name="Charron P."/>
            <person name="Farinelli L."/>
            <person name="Marton T."/>
            <person name="Kruger M."/>
            <person name="Pelin A."/>
            <person name="Brachmann A."/>
            <person name="Corradi N."/>
        </authorList>
    </citation>
    <scope>NUCLEOTIDE SEQUENCE [LARGE SCALE GENOMIC DNA]</scope>
    <source>
        <strain evidence="1 2">A1</strain>
    </source>
</reference>
<dbReference type="EMBL" id="LLXH01007584">
    <property type="protein sequence ID" value="PKC51464.1"/>
    <property type="molecule type" value="Genomic_DNA"/>
</dbReference>
<organism evidence="1 2">
    <name type="scientific">Rhizophagus irregularis</name>
    <dbReference type="NCBI Taxonomy" id="588596"/>
    <lineage>
        <taxon>Eukaryota</taxon>
        <taxon>Fungi</taxon>
        <taxon>Fungi incertae sedis</taxon>
        <taxon>Mucoromycota</taxon>
        <taxon>Glomeromycotina</taxon>
        <taxon>Glomeromycetes</taxon>
        <taxon>Glomerales</taxon>
        <taxon>Glomeraceae</taxon>
        <taxon>Rhizophagus</taxon>
    </lineage>
</organism>
<proteinExistence type="predicted"/>
<reference evidence="1 2" key="1">
    <citation type="submission" date="2017-10" db="EMBL/GenBank/DDBJ databases">
        <title>Extensive intraspecific genome diversity in a model arbuscular mycorrhizal fungus.</title>
        <authorList>
            <person name="Chen E.C.H."/>
            <person name="Morin E."/>
            <person name="Baudet D."/>
            <person name="Noel J."/>
            <person name="Ndikumana S."/>
            <person name="Charron P."/>
            <person name="St-Onge C."/>
            <person name="Giorgi J."/>
            <person name="Grigoriev I.V."/>
            <person name="Roux C."/>
            <person name="Martin F.M."/>
            <person name="Corradi N."/>
        </authorList>
    </citation>
    <scope>NUCLEOTIDE SEQUENCE [LARGE SCALE GENOMIC DNA]</scope>
    <source>
        <strain evidence="1 2">A1</strain>
    </source>
</reference>